<evidence type="ECO:0008006" key="7">
    <source>
        <dbReference type="Google" id="ProtNLM"/>
    </source>
</evidence>
<gene>
    <name evidence="5" type="ORF">NEMBOFW57_005198</name>
</gene>
<dbReference type="Proteomes" id="UP001197093">
    <property type="component" value="Unassembled WGS sequence"/>
</dbReference>
<name>A0AAD4EWH3_9PEZI</name>
<organism evidence="5 6">
    <name type="scientific">Staphylotrichum longicolle</name>
    <dbReference type="NCBI Taxonomy" id="669026"/>
    <lineage>
        <taxon>Eukaryota</taxon>
        <taxon>Fungi</taxon>
        <taxon>Dikarya</taxon>
        <taxon>Ascomycota</taxon>
        <taxon>Pezizomycotina</taxon>
        <taxon>Sordariomycetes</taxon>
        <taxon>Sordariomycetidae</taxon>
        <taxon>Sordariales</taxon>
        <taxon>Chaetomiaceae</taxon>
        <taxon>Staphylotrichum</taxon>
    </lineage>
</organism>
<dbReference type="InterPro" id="IPR017937">
    <property type="entry name" value="Thioredoxin_CS"/>
</dbReference>
<evidence type="ECO:0000256" key="1">
    <source>
        <dbReference type="ARBA" id="ARBA00008987"/>
    </source>
</evidence>
<evidence type="ECO:0000313" key="5">
    <source>
        <dbReference type="EMBL" id="KAG7288839.1"/>
    </source>
</evidence>
<proteinExistence type="inferred from homology"/>
<dbReference type="Pfam" id="PF00085">
    <property type="entry name" value="Thioredoxin"/>
    <property type="match status" value="1"/>
</dbReference>
<dbReference type="PROSITE" id="PS51396">
    <property type="entry name" value="PUL"/>
    <property type="match status" value="1"/>
</dbReference>
<dbReference type="InterPro" id="IPR013766">
    <property type="entry name" value="Thioredoxin_domain"/>
</dbReference>
<dbReference type="CDD" id="cd02947">
    <property type="entry name" value="TRX_family"/>
    <property type="match status" value="1"/>
</dbReference>
<protein>
    <recommendedName>
        <fullName evidence="7">Thioredoxin</fullName>
    </recommendedName>
</protein>
<sequence>MPQAVLDSPFGQMIMPALSRQIHANKRGGGILGIEQQTPGSSVKPQSQLHHPLAKVHVVSNLAQLDELLAKFQKSCAVIFFTSATCPPCKTLYPVYDDLAGEVGDKGVLIKVDTSQAFDVGSRFSISATPTFITFLKGQQENRWSGADPSALRGNVQLLVQMAWPPHPHQALNLPTFSNPNAEPVIFTKVPPLSKLLAKMGSTASDPAVQSIKTFIETRSSDGPAEATLPDIAAFTAIIRDSISTLPTDLLFTIVDLLRISLIDPRVSGYLAEEPSHRTVTAILAHVTGLPPKDCPYALRLVTLQMACNLFTSPLYPDQILGHPELRRLVTTLVSTSFLDGGHSSVRVAAASLLFNVALANSRRRRDGPGDVLPEEEQVELAASVLEAITQEEGSAEALEGMLLALGYLAYRMPLEGELADLLRAMEAGGLVLAKGRGLGGCDW</sequence>
<evidence type="ECO:0000259" key="3">
    <source>
        <dbReference type="PROSITE" id="PS51352"/>
    </source>
</evidence>
<reference evidence="5" key="1">
    <citation type="submission" date="2023-02" db="EMBL/GenBank/DDBJ databases">
        <authorList>
            <person name="Palmer J.M."/>
        </authorList>
    </citation>
    <scope>NUCLEOTIDE SEQUENCE</scope>
    <source>
        <strain evidence="5">FW57</strain>
    </source>
</reference>
<dbReference type="SUPFAM" id="SSF52833">
    <property type="entry name" value="Thioredoxin-like"/>
    <property type="match status" value="1"/>
</dbReference>
<keyword evidence="6" id="KW-1185">Reference proteome</keyword>
<feature type="domain" description="Thioredoxin" evidence="3">
    <location>
        <begin position="32"/>
        <end position="161"/>
    </location>
</feature>
<dbReference type="EMBL" id="JAHCVI010000002">
    <property type="protein sequence ID" value="KAG7288839.1"/>
    <property type="molecule type" value="Genomic_DNA"/>
</dbReference>
<dbReference type="PROSITE" id="PS00194">
    <property type="entry name" value="THIOREDOXIN_1"/>
    <property type="match status" value="1"/>
</dbReference>
<accession>A0AAD4EWH3</accession>
<dbReference type="InterPro" id="IPR011989">
    <property type="entry name" value="ARM-like"/>
</dbReference>
<evidence type="ECO:0000256" key="2">
    <source>
        <dbReference type="ARBA" id="ARBA00023157"/>
    </source>
</evidence>
<dbReference type="InterPro" id="IPR013535">
    <property type="entry name" value="PUL_dom"/>
</dbReference>
<dbReference type="Pfam" id="PF08324">
    <property type="entry name" value="PUL"/>
    <property type="match status" value="1"/>
</dbReference>
<dbReference type="Gene3D" id="3.40.30.10">
    <property type="entry name" value="Glutaredoxin"/>
    <property type="match status" value="1"/>
</dbReference>
<dbReference type="PROSITE" id="PS51352">
    <property type="entry name" value="THIOREDOXIN_2"/>
    <property type="match status" value="1"/>
</dbReference>
<keyword evidence="2" id="KW-1015">Disulfide bond</keyword>
<dbReference type="InterPro" id="IPR036249">
    <property type="entry name" value="Thioredoxin-like_sf"/>
</dbReference>
<dbReference type="Gene3D" id="1.25.10.10">
    <property type="entry name" value="Leucine-rich Repeat Variant"/>
    <property type="match status" value="1"/>
</dbReference>
<dbReference type="PANTHER" id="PTHR46115">
    <property type="entry name" value="THIOREDOXIN-LIKE PROTEIN 1"/>
    <property type="match status" value="1"/>
</dbReference>
<evidence type="ECO:0000313" key="6">
    <source>
        <dbReference type="Proteomes" id="UP001197093"/>
    </source>
</evidence>
<comment type="similarity">
    <text evidence="1">Belongs to the thioredoxin family.</text>
</comment>
<evidence type="ECO:0000259" key="4">
    <source>
        <dbReference type="PROSITE" id="PS51396"/>
    </source>
</evidence>
<dbReference type="AlphaFoldDB" id="A0AAD4EWH3"/>
<comment type="caution">
    <text evidence="5">The sequence shown here is derived from an EMBL/GenBank/DDBJ whole genome shotgun (WGS) entry which is preliminary data.</text>
</comment>
<feature type="domain" description="PUL" evidence="4">
    <location>
        <begin position="177"/>
        <end position="444"/>
    </location>
</feature>